<evidence type="ECO:0000256" key="1">
    <source>
        <dbReference type="SAM" id="MobiDB-lite"/>
    </source>
</evidence>
<feature type="chain" id="PRO_5046012626" description="Lipoprotein" evidence="2">
    <location>
        <begin position="26"/>
        <end position="554"/>
    </location>
</feature>
<dbReference type="EMBL" id="CP071090">
    <property type="protein sequence ID" value="QSQ19080.1"/>
    <property type="molecule type" value="Genomic_DNA"/>
</dbReference>
<accession>A0ABX7NJN2</accession>
<dbReference type="Gene3D" id="2.130.10.10">
    <property type="entry name" value="YVTN repeat-like/Quinoprotein amine dehydrogenase"/>
    <property type="match status" value="1"/>
</dbReference>
<proteinExistence type="predicted"/>
<reference evidence="3 4" key="1">
    <citation type="submission" date="2021-02" db="EMBL/GenBank/DDBJ databases">
        <title>De Novo genome assembly of isolated myxobacteria.</title>
        <authorList>
            <person name="Stevens D.C."/>
        </authorList>
    </citation>
    <scope>NUCLEOTIDE SEQUENCE [LARGE SCALE GENOMIC DNA]</scope>
    <source>
        <strain evidence="4">SCPEA02</strain>
    </source>
</reference>
<keyword evidence="4" id="KW-1185">Reference proteome</keyword>
<evidence type="ECO:0000256" key="2">
    <source>
        <dbReference type="SAM" id="SignalP"/>
    </source>
</evidence>
<gene>
    <name evidence="3" type="ORF">JY651_27430</name>
</gene>
<evidence type="ECO:0000313" key="3">
    <source>
        <dbReference type="EMBL" id="QSQ19080.1"/>
    </source>
</evidence>
<dbReference type="RefSeq" id="WP_206720668.1">
    <property type="nucleotide sequence ID" value="NZ_CP071090.1"/>
</dbReference>
<sequence>MRLLPPIPRALLSACVLLLSVLSGCKDAPAPGPSPDASTQTPGEDSGTDAGTVVTWDGGYTALEEHGDWEDRGRFAPCTFDSQGNPSSVSCEDLARYDLSQCDADALASVESFGIYGADVRAETRLADGGTRISGISVGFKLEADGGGTLSGTPFRNRIMDGGTFFLSTARTGPLPGTTLTALAGCKVPSPGIITGCYARCRDGRFTQSGTFEAHRIPWAGGEPESSGGMRLLSESPVLLGEAVDVYVTKNHAYVVSLPARGIDGGLTVFDVTDREHPIFKASISLPGDNYWNGVWAKGDALYVASSATGVVVFDISNPGAPEFVRTVPGTGDFGAHTVLVDGDRLYAMSAYDPLLVFDVSHPLQPVLRQTISPPPDGNSAPHDAFAYEGRLYVSNSFGGYAVLDVTDLDNVRFLGQYVHGNYAHNSAVGTFAGRTIAFEGAESAGAHVRVLDVTDPAHIVKMGEFKMRPVTSVHNILLKGTRLYVAWYQEGVRVLDVSIPPQPRQVAHFNTFRETHPEATDTIGAGTFGIRVPDDGYVYAADSLRGLLIFNEP</sequence>
<keyword evidence="2" id="KW-0732">Signal</keyword>
<dbReference type="InterPro" id="IPR013211">
    <property type="entry name" value="LVIVD"/>
</dbReference>
<name>A0ABX7NJN2_9BACT</name>
<organism evidence="3 4">
    <name type="scientific">Pyxidicoccus parkwayensis</name>
    <dbReference type="NCBI Taxonomy" id="2813578"/>
    <lineage>
        <taxon>Bacteria</taxon>
        <taxon>Pseudomonadati</taxon>
        <taxon>Myxococcota</taxon>
        <taxon>Myxococcia</taxon>
        <taxon>Myxococcales</taxon>
        <taxon>Cystobacterineae</taxon>
        <taxon>Myxococcaceae</taxon>
        <taxon>Pyxidicoccus</taxon>
    </lineage>
</organism>
<dbReference type="PROSITE" id="PS51257">
    <property type="entry name" value="PROKAR_LIPOPROTEIN"/>
    <property type="match status" value="1"/>
</dbReference>
<dbReference type="InterPro" id="IPR015943">
    <property type="entry name" value="WD40/YVTN_repeat-like_dom_sf"/>
</dbReference>
<dbReference type="SUPFAM" id="SSF63829">
    <property type="entry name" value="Calcium-dependent phosphotriesterase"/>
    <property type="match status" value="1"/>
</dbReference>
<evidence type="ECO:0008006" key="5">
    <source>
        <dbReference type="Google" id="ProtNLM"/>
    </source>
</evidence>
<dbReference type="Pfam" id="PF08309">
    <property type="entry name" value="LVIVD"/>
    <property type="match status" value="3"/>
</dbReference>
<protein>
    <recommendedName>
        <fullName evidence="5">Lipoprotein</fullName>
    </recommendedName>
</protein>
<feature type="signal peptide" evidence="2">
    <location>
        <begin position="1"/>
        <end position="25"/>
    </location>
</feature>
<dbReference type="Proteomes" id="UP000662747">
    <property type="component" value="Chromosome"/>
</dbReference>
<feature type="region of interest" description="Disordered" evidence="1">
    <location>
        <begin position="28"/>
        <end position="52"/>
    </location>
</feature>
<evidence type="ECO:0000313" key="4">
    <source>
        <dbReference type="Proteomes" id="UP000662747"/>
    </source>
</evidence>